<dbReference type="EMBL" id="JANPWB010000009">
    <property type="protein sequence ID" value="KAJ1152164.1"/>
    <property type="molecule type" value="Genomic_DNA"/>
</dbReference>
<proteinExistence type="predicted"/>
<dbReference type="Proteomes" id="UP001066276">
    <property type="component" value="Chromosome 5"/>
</dbReference>
<accession>A0AAV7RLW4</accession>
<dbReference type="AlphaFoldDB" id="A0AAV7RLW4"/>
<comment type="caution">
    <text evidence="2">The sequence shown here is derived from an EMBL/GenBank/DDBJ whole genome shotgun (WGS) entry which is preliminary data.</text>
</comment>
<feature type="region of interest" description="Disordered" evidence="1">
    <location>
        <begin position="67"/>
        <end position="89"/>
    </location>
</feature>
<name>A0AAV7RLW4_PLEWA</name>
<evidence type="ECO:0000313" key="3">
    <source>
        <dbReference type="Proteomes" id="UP001066276"/>
    </source>
</evidence>
<organism evidence="2 3">
    <name type="scientific">Pleurodeles waltl</name>
    <name type="common">Iberian ribbed newt</name>
    <dbReference type="NCBI Taxonomy" id="8319"/>
    <lineage>
        <taxon>Eukaryota</taxon>
        <taxon>Metazoa</taxon>
        <taxon>Chordata</taxon>
        <taxon>Craniata</taxon>
        <taxon>Vertebrata</taxon>
        <taxon>Euteleostomi</taxon>
        <taxon>Amphibia</taxon>
        <taxon>Batrachia</taxon>
        <taxon>Caudata</taxon>
        <taxon>Salamandroidea</taxon>
        <taxon>Salamandridae</taxon>
        <taxon>Pleurodelinae</taxon>
        <taxon>Pleurodeles</taxon>
    </lineage>
</organism>
<gene>
    <name evidence="2" type="ORF">NDU88_004941</name>
</gene>
<sequence length="89" mass="9469">MAQSPAPQDPDTLLTRSRWPHYLRAVTGPLLCDPVFRTAVYLEGHAATAAGSLELSCAPVGWSTANKSLSRQATRSTNVGPPLLAPQLD</sequence>
<feature type="compositionally biased region" description="Polar residues" evidence="1">
    <location>
        <begin position="67"/>
        <end position="79"/>
    </location>
</feature>
<reference evidence="2" key="1">
    <citation type="journal article" date="2022" name="bioRxiv">
        <title>Sequencing and chromosome-scale assembly of the giantPleurodeles waltlgenome.</title>
        <authorList>
            <person name="Brown T."/>
            <person name="Elewa A."/>
            <person name="Iarovenko S."/>
            <person name="Subramanian E."/>
            <person name="Araus A.J."/>
            <person name="Petzold A."/>
            <person name="Susuki M."/>
            <person name="Suzuki K.-i.T."/>
            <person name="Hayashi T."/>
            <person name="Toyoda A."/>
            <person name="Oliveira C."/>
            <person name="Osipova E."/>
            <person name="Leigh N.D."/>
            <person name="Simon A."/>
            <person name="Yun M.H."/>
        </authorList>
    </citation>
    <scope>NUCLEOTIDE SEQUENCE</scope>
    <source>
        <strain evidence="2">20211129_DDA</strain>
        <tissue evidence="2">Liver</tissue>
    </source>
</reference>
<keyword evidence="3" id="KW-1185">Reference proteome</keyword>
<evidence type="ECO:0000313" key="2">
    <source>
        <dbReference type="EMBL" id="KAJ1152164.1"/>
    </source>
</evidence>
<protein>
    <submittedName>
        <fullName evidence="2">Uncharacterized protein</fullName>
    </submittedName>
</protein>
<evidence type="ECO:0000256" key="1">
    <source>
        <dbReference type="SAM" id="MobiDB-lite"/>
    </source>
</evidence>